<reference evidence="12 13" key="2">
    <citation type="submission" date="2019-01" db="EMBL/GenBank/DDBJ databases">
        <title>The decoding of complex shrimp genome reveals the adaptation for benthos swimmer, frequently molting mechanism and breeding impact on genome.</title>
        <authorList>
            <person name="Sun Y."/>
            <person name="Gao Y."/>
            <person name="Yu Y."/>
        </authorList>
    </citation>
    <scope>NUCLEOTIDE SEQUENCE [LARGE SCALE GENOMIC DNA]</scope>
    <source>
        <tissue evidence="12">Muscle</tissue>
    </source>
</reference>
<accession>A0A423SU55</accession>
<dbReference type="OrthoDB" id="6346213at2759"/>
<sequence>MKRKQAVLALVMATVVAIILVTATLPSAPVAADDYEKFSYRFVRLYSQVNLTDATVNPIPSLVTWRYDLSHRVICNGTEPFMLNMVPSAIPNFKQRTYIRNTWADKALYPYTRMRTVFVLGKTLNATLQVLVEKEMQTYDDIIQSNFIDSYRNLTYKTMSWLSWVRDWCPEVPFVVKTDDDVLVNPFHLKKYLANELEKNAAPSDIYGRVRAKNKPMRKGKWNVTKEEYKLDYYPPFVLGPAYVVSGNAVDRLLQYAAHTPFLWLEDVYMTGLVAAAAGVNRVQAERTLYTKKLSRQLYSSQVAFLLGADDKRKKLAWSAIVKNSPVRFASRRKRR</sequence>
<protein>
    <recommendedName>
        <fullName evidence="11">Hexosyltransferase</fullName>
        <ecNumber evidence="11">2.4.1.-</ecNumber>
    </recommendedName>
</protein>
<dbReference type="GO" id="GO:0006493">
    <property type="term" value="P:protein O-linked glycosylation"/>
    <property type="evidence" value="ECO:0007669"/>
    <property type="project" value="TreeGrafter"/>
</dbReference>
<keyword evidence="7" id="KW-1133">Transmembrane helix</keyword>
<name>A0A423SU55_PENVA</name>
<evidence type="ECO:0000256" key="9">
    <source>
        <dbReference type="ARBA" id="ARBA00023136"/>
    </source>
</evidence>
<reference evidence="12 13" key="1">
    <citation type="submission" date="2018-04" db="EMBL/GenBank/DDBJ databases">
        <authorList>
            <person name="Zhang X."/>
            <person name="Yuan J."/>
            <person name="Li F."/>
            <person name="Xiang J."/>
        </authorList>
    </citation>
    <scope>NUCLEOTIDE SEQUENCE [LARGE SCALE GENOMIC DNA]</scope>
    <source>
        <tissue evidence="12">Muscle</tissue>
    </source>
</reference>
<evidence type="ECO:0000256" key="2">
    <source>
        <dbReference type="ARBA" id="ARBA00008661"/>
    </source>
</evidence>
<evidence type="ECO:0000256" key="11">
    <source>
        <dbReference type="RuleBase" id="RU363063"/>
    </source>
</evidence>
<dbReference type="FunFam" id="3.90.550.50:FF:000001">
    <property type="entry name" value="Hexosyltransferase"/>
    <property type="match status" value="1"/>
</dbReference>
<keyword evidence="5" id="KW-0812">Transmembrane</keyword>
<dbReference type="PANTHER" id="PTHR11214:SF3">
    <property type="entry name" value="BETA-1,3-GALACTOSYLTRANSFERASE 6"/>
    <property type="match status" value="1"/>
</dbReference>
<evidence type="ECO:0000256" key="8">
    <source>
        <dbReference type="ARBA" id="ARBA00023034"/>
    </source>
</evidence>
<dbReference type="Pfam" id="PF01762">
    <property type="entry name" value="Galactosyl_T"/>
    <property type="match status" value="1"/>
</dbReference>
<evidence type="ECO:0000256" key="10">
    <source>
        <dbReference type="ARBA" id="ARBA00023180"/>
    </source>
</evidence>
<evidence type="ECO:0000313" key="13">
    <source>
        <dbReference type="Proteomes" id="UP000283509"/>
    </source>
</evidence>
<dbReference type="Proteomes" id="UP000283509">
    <property type="component" value="Unassembled WGS sequence"/>
</dbReference>
<evidence type="ECO:0000256" key="3">
    <source>
        <dbReference type="ARBA" id="ARBA00022676"/>
    </source>
</evidence>
<dbReference type="InterPro" id="IPR002659">
    <property type="entry name" value="Glyco_trans_31"/>
</dbReference>
<dbReference type="GO" id="GO:0016758">
    <property type="term" value="F:hexosyltransferase activity"/>
    <property type="evidence" value="ECO:0007669"/>
    <property type="project" value="InterPro"/>
</dbReference>
<keyword evidence="9" id="KW-0472">Membrane</keyword>
<dbReference type="PANTHER" id="PTHR11214">
    <property type="entry name" value="BETA-1,3-N-ACETYLGLUCOSAMINYLTRANSFERASE"/>
    <property type="match status" value="1"/>
</dbReference>
<evidence type="ECO:0000256" key="4">
    <source>
        <dbReference type="ARBA" id="ARBA00022679"/>
    </source>
</evidence>
<evidence type="ECO:0000313" key="12">
    <source>
        <dbReference type="EMBL" id="ROT67745.1"/>
    </source>
</evidence>
<gene>
    <name evidence="12" type="ORF">C7M84_014138</name>
</gene>
<dbReference type="AlphaFoldDB" id="A0A423SU55"/>
<comment type="similarity">
    <text evidence="2 11">Belongs to the glycosyltransferase 31 family.</text>
</comment>
<dbReference type="STRING" id="6689.A0A423SU55"/>
<keyword evidence="6" id="KW-0735">Signal-anchor</keyword>
<comment type="caution">
    <text evidence="12">The sequence shown here is derived from an EMBL/GenBank/DDBJ whole genome shotgun (WGS) entry which is preliminary data.</text>
</comment>
<keyword evidence="13" id="KW-1185">Reference proteome</keyword>
<organism evidence="12 13">
    <name type="scientific">Penaeus vannamei</name>
    <name type="common">Whiteleg shrimp</name>
    <name type="synonym">Litopenaeus vannamei</name>
    <dbReference type="NCBI Taxonomy" id="6689"/>
    <lineage>
        <taxon>Eukaryota</taxon>
        <taxon>Metazoa</taxon>
        <taxon>Ecdysozoa</taxon>
        <taxon>Arthropoda</taxon>
        <taxon>Crustacea</taxon>
        <taxon>Multicrustacea</taxon>
        <taxon>Malacostraca</taxon>
        <taxon>Eumalacostraca</taxon>
        <taxon>Eucarida</taxon>
        <taxon>Decapoda</taxon>
        <taxon>Dendrobranchiata</taxon>
        <taxon>Penaeoidea</taxon>
        <taxon>Penaeidae</taxon>
        <taxon>Penaeus</taxon>
    </lineage>
</organism>
<dbReference type="Gene3D" id="3.90.550.50">
    <property type="match status" value="1"/>
</dbReference>
<proteinExistence type="inferred from homology"/>
<keyword evidence="4" id="KW-0808">Transferase</keyword>
<keyword evidence="8 11" id="KW-0333">Golgi apparatus</keyword>
<evidence type="ECO:0000256" key="7">
    <source>
        <dbReference type="ARBA" id="ARBA00022989"/>
    </source>
</evidence>
<dbReference type="GO" id="GO:0000139">
    <property type="term" value="C:Golgi membrane"/>
    <property type="evidence" value="ECO:0007669"/>
    <property type="project" value="UniProtKB-SubCell"/>
</dbReference>
<dbReference type="EC" id="2.4.1.-" evidence="11"/>
<evidence type="ECO:0000256" key="5">
    <source>
        <dbReference type="ARBA" id="ARBA00022692"/>
    </source>
</evidence>
<comment type="subcellular location">
    <subcellularLocation>
        <location evidence="1 11">Golgi apparatus membrane</location>
        <topology evidence="1 11">Single-pass type II membrane protein</topology>
    </subcellularLocation>
</comment>
<dbReference type="EMBL" id="QCYY01002763">
    <property type="protein sequence ID" value="ROT67745.1"/>
    <property type="molecule type" value="Genomic_DNA"/>
</dbReference>
<keyword evidence="3 11" id="KW-0328">Glycosyltransferase</keyword>
<keyword evidence="10" id="KW-0325">Glycoprotein</keyword>
<evidence type="ECO:0000256" key="1">
    <source>
        <dbReference type="ARBA" id="ARBA00004323"/>
    </source>
</evidence>
<evidence type="ECO:0000256" key="6">
    <source>
        <dbReference type="ARBA" id="ARBA00022968"/>
    </source>
</evidence>